<comment type="caution">
    <text evidence="1">The sequence shown here is derived from an EMBL/GenBank/DDBJ whole genome shotgun (WGS) entry which is preliminary data.</text>
</comment>
<gene>
    <name evidence="1" type="ORF">SPELUC_LOCUS9981</name>
</gene>
<name>A0ACA9NVD2_9GLOM</name>
<sequence length="509" mass="57288">MKPAAIFCSLFVLVTLLDCFVLSVHITSNLHARNVNETNSQSPYYYKQFIDHHNKLYGTFSQKFFVNSTYYKPDGPIFLHTPGEDPIDPMVVKASGISEIVASFNGLLIVIEHRYYGESYPPIKNLTTPNMKFLTVNQALADFAEFIKNPPTDIIKIPKNAKWIFVGGSYAGNLATWMRKKFPKLVFAAWASSAPLLAKLDFFEYDLAIGHALPCRDRVADAFKLFIDPILLSGNRTQIASLKSQFGLDVLDDDQDFASAISHPINLMVQSYFPPTTPSEIDTIATFCGAFAKAPDNKPETSTLILAQAIKFYLNITGLVTPDAIKKIFATSALTTSIVPNNLVSFVYQYCTEFGWYQTAPKPPKQRFRSQIVDREYYQKQCNFLFPEIPPPHVKKINHQFGGNTGEFDPWKPLTISESTHKTISRNTVFLIKNASHINDLRFPTSVDNDSLKCARKFIIETLAKWLCLKCITDVSGFVKCHQTHLKIDMSTPKLDPYACPLANTISRS</sequence>
<feature type="non-terminal residue" evidence="1">
    <location>
        <position position="509"/>
    </location>
</feature>
<dbReference type="Proteomes" id="UP000789366">
    <property type="component" value="Unassembled WGS sequence"/>
</dbReference>
<reference evidence="1" key="1">
    <citation type="submission" date="2021-06" db="EMBL/GenBank/DDBJ databases">
        <authorList>
            <person name="Kallberg Y."/>
            <person name="Tangrot J."/>
            <person name="Rosling A."/>
        </authorList>
    </citation>
    <scope>NUCLEOTIDE SEQUENCE</scope>
    <source>
        <strain evidence="1">28 12/20/2015</strain>
    </source>
</reference>
<evidence type="ECO:0000313" key="2">
    <source>
        <dbReference type="Proteomes" id="UP000789366"/>
    </source>
</evidence>
<keyword evidence="2" id="KW-1185">Reference proteome</keyword>
<organism evidence="1 2">
    <name type="scientific">Cetraspora pellucida</name>
    <dbReference type="NCBI Taxonomy" id="1433469"/>
    <lineage>
        <taxon>Eukaryota</taxon>
        <taxon>Fungi</taxon>
        <taxon>Fungi incertae sedis</taxon>
        <taxon>Mucoromycota</taxon>
        <taxon>Glomeromycotina</taxon>
        <taxon>Glomeromycetes</taxon>
        <taxon>Diversisporales</taxon>
        <taxon>Gigasporaceae</taxon>
        <taxon>Cetraspora</taxon>
    </lineage>
</organism>
<accession>A0ACA9NVD2</accession>
<dbReference type="EMBL" id="CAJVPW010017609">
    <property type="protein sequence ID" value="CAG8677542.1"/>
    <property type="molecule type" value="Genomic_DNA"/>
</dbReference>
<proteinExistence type="predicted"/>
<protein>
    <submittedName>
        <fullName evidence="1">16151_t:CDS:1</fullName>
    </submittedName>
</protein>
<evidence type="ECO:0000313" key="1">
    <source>
        <dbReference type="EMBL" id="CAG8677542.1"/>
    </source>
</evidence>